<sequence>MIVLKKHSLGFTSLVFSSFTGPRHIHSVFEVSNGALLHLSSCSLSSSFPVSLSFANILSSGSLHVDSLLMSQFSFSRKGSVVRCSGSSAVTLTQSSFSSVSLDDGGIAVGTTTKAISITNSNFTNCSGKAFGSLIRVEIVGSSMSLVNCWFEMCSTRVCLEEREGGLASIASRDSAGRAVLRHVLLSNCTVSNMVLAHQKGFNGGVVGWTHNPLWSDGRGMVVVGCSFGAVQLAHSSSSEL</sequence>
<reference evidence="1 2" key="1">
    <citation type="journal article" date="2022" name="bioRxiv">
        <title>Genomics of Preaxostyla Flagellates Illuminates Evolutionary Transitions and the Path Towards Mitochondrial Loss.</title>
        <authorList>
            <person name="Novak L.V.F."/>
            <person name="Treitli S.C."/>
            <person name="Pyrih J."/>
            <person name="Halakuc P."/>
            <person name="Pipaliya S.V."/>
            <person name="Vacek V."/>
            <person name="Brzon O."/>
            <person name="Soukal P."/>
            <person name="Eme L."/>
            <person name="Dacks J.B."/>
            <person name="Karnkowska A."/>
            <person name="Elias M."/>
            <person name="Hampl V."/>
        </authorList>
    </citation>
    <scope>NUCLEOTIDE SEQUENCE [LARGE SCALE GENOMIC DNA]</scope>
    <source>
        <strain evidence="1">NAU3</strain>
        <tissue evidence="1">Gut</tissue>
    </source>
</reference>
<keyword evidence="2" id="KW-1185">Reference proteome</keyword>
<name>A0ABQ9XN10_9EUKA</name>
<proteinExistence type="predicted"/>
<evidence type="ECO:0000313" key="2">
    <source>
        <dbReference type="Proteomes" id="UP001281761"/>
    </source>
</evidence>
<dbReference type="Proteomes" id="UP001281761">
    <property type="component" value="Unassembled WGS sequence"/>
</dbReference>
<accession>A0ABQ9XN10</accession>
<gene>
    <name evidence="1" type="ORF">BLNAU_13542</name>
</gene>
<dbReference type="EMBL" id="JARBJD010000117">
    <property type="protein sequence ID" value="KAK2951520.1"/>
    <property type="molecule type" value="Genomic_DNA"/>
</dbReference>
<organism evidence="1 2">
    <name type="scientific">Blattamonas nauphoetae</name>
    <dbReference type="NCBI Taxonomy" id="2049346"/>
    <lineage>
        <taxon>Eukaryota</taxon>
        <taxon>Metamonada</taxon>
        <taxon>Preaxostyla</taxon>
        <taxon>Oxymonadida</taxon>
        <taxon>Blattamonas</taxon>
    </lineage>
</organism>
<comment type="caution">
    <text evidence="1">The sequence shown here is derived from an EMBL/GenBank/DDBJ whole genome shotgun (WGS) entry which is preliminary data.</text>
</comment>
<dbReference type="InterPro" id="IPR011050">
    <property type="entry name" value="Pectin_lyase_fold/virulence"/>
</dbReference>
<dbReference type="Gene3D" id="2.160.20.10">
    <property type="entry name" value="Single-stranded right-handed beta-helix, Pectin lyase-like"/>
    <property type="match status" value="1"/>
</dbReference>
<dbReference type="SUPFAM" id="SSF51126">
    <property type="entry name" value="Pectin lyase-like"/>
    <property type="match status" value="1"/>
</dbReference>
<dbReference type="InterPro" id="IPR012334">
    <property type="entry name" value="Pectin_lyas_fold"/>
</dbReference>
<evidence type="ECO:0000313" key="1">
    <source>
        <dbReference type="EMBL" id="KAK2951520.1"/>
    </source>
</evidence>
<protein>
    <submittedName>
        <fullName evidence="1">Uncharacterized protein</fullName>
    </submittedName>
</protein>